<keyword evidence="3" id="KW-1185">Reference proteome</keyword>
<dbReference type="Pfam" id="PF12224">
    <property type="entry name" value="Amidoligase_2"/>
    <property type="match status" value="1"/>
</dbReference>
<dbReference type="PANTHER" id="PTHR36847">
    <property type="entry name" value="AMIDOLIGASE ENZYME"/>
    <property type="match status" value="1"/>
</dbReference>
<dbReference type="SUPFAM" id="SSF55931">
    <property type="entry name" value="Glutamine synthetase/guanido kinase"/>
    <property type="match status" value="1"/>
</dbReference>
<dbReference type="RefSeq" id="WP_379268740.1">
    <property type="nucleotide sequence ID" value="NZ_JBHUGT010000054.1"/>
</dbReference>
<feature type="region of interest" description="Disordered" evidence="1">
    <location>
        <begin position="299"/>
        <end position="318"/>
    </location>
</feature>
<name>A0ABW5QR79_9BACL</name>
<dbReference type="PANTHER" id="PTHR36847:SF1">
    <property type="entry name" value="AMIDOLIGASE ENZYME"/>
    <property type="match status" value="1"/>
</dbReference>
<organism evidence="2 3">
    <name type="scientific">Paenibacillus thailandensis</name>
    <dbReference type="NCBI Taxonomy" id="393250"/>
    <lineage>
        <taxon>Bacteria</taxon>
        <taxon>Bacillati</taxon>
        <taxon>Bacillota</taxon>
        <taxon>Bacilli</taxon>
        <taxon>Bacillales</taxon>
        <taxon>Paenibacillaceae</taxon>
        <taxon>Paenibacillus</taxon>
    </lineage>
</organism>
<accession>A0ABW5QR79</accession>
<protein>
    <submittedName>
        <fullName evidence="2">Amidoligase family protein</fullName>
    </submittedName>
</protein>
<dbReference type="InterPro" id="IPR014746">
    <property type="entry name" value="Gln_synth/guanido_kin_cat_dom"/>
</dbReference>
<evidence type="ECO:0000313" key="3">
    <source>
        <dbReference type="Proteomes" id="UP001597493"/>
    </source>
</evidence>
<dbReference type="Proteomes" id="UP001597493">
    <property type="component" value="Unassembled WGS sequence"/>
</dbReference>
<gene>
    <name evidence="2" type="ORF">ACFSW5_00955</name>
</gene>
<feature type="compositionally biased region" description="Basic and acidic residues" evidence="1">
    <location>
        <begin position="300"/>
        <end position="310"/>
    </location>
</feature>
<reference evidence="3" key="1">
    <citation type="journal article" date="2019" name="Int. J. Syst. Evol. Microbiol.">
        <title>The Global Catalogue of Microorganisms (GCM) 10K type strain sequencing project: providing services to taxonomists for standard genome sequencing and annotation.</title>
        <authorList>
            <consortium name="The Broad Institute Genomics Platform"/>
            <consortium name="The Broad Institute Genome Sequencing Center for Infectious Disease"/>
            <person name="Wu L."/>
            <person name="Ma J."/>
        </authorList>
    </citation>
    <scope>NUCLEOTIDE SEQUENCE [LARGE SCALE GENOMIC DNA]</scope>
    <source>
        <strain evidence="3">TISTR 1827</strain>
    </source>
</reference>
<sequence>MPVDHSNQTYGVEIEFTRIQRHFAARVIADFFNTNPIPRMIWGYEVYDIRDHSGRIWKVVRDASIEPEMVSGSDIIIADDSYQCELVSPVLKYADLPMLQDLIRELRSAGASPNRSCGLHVHVGADQFTPNQLRILCNIVYAKQDLLMKAVQVRSIRQRYCQSLSDDFIQRLNKKKPKTMNHLSDCWYHGVREGRTIHYNDSRYRCLNLHPILSGRQKTVEFRLFNSTLHAGKVKAYVQLSLLIVNQALNQRKASSRVTVSENGNDKYTMRVWLLRMGAISDEYKTMRHHLLKPLAGDSAWRDPSRRDEQEPVLAEVT</sequence>
<evidence type="ECO:0000313" key="2">
    <source>
        <dbReference type="EMBL" id="MFD2658829.1"/>
    </source>
</evidence>
<dbReference type="EMBL" id="JBHUMY010000001">
    <property type="protein sequence ID" value="MFD2658829.1"/>
    <property type="molecule type" value="Genomic_DNA"/>
</dbReference>
<evidence type="ECO:0000256" key="1">
    <source>
        <dbReference type="SAM" id="MobiDB-lite"/>
    </source>
</evidence>
<comment type="caution">
    <text evidence="2">The sequence shown here is derived from an EMBL/GenBank/DDBJ whole genome shotgun (WGS) entry which is preliminary data.</text>
</comment>
<dbReference type="InterPro" id="IPR022025">
    <property type="entry name" value="Amidoligase_2"/>
</dbReference>
<proteinExistence type="predicted"/>